<name>A0ACA9JY74_9GLOM</name>
<reference evidence="1" key="1">
    <citation type="submission" date="2021-06" db="EMBL/GenBank/DDBJ databases">
        <authorList>
            <person name="Kallberg Y."/>
            <person name="Tangrot J."/>
            <person name="Rosling A."/>
        </authorList>
    </citation>
    <scope>NUCLEOTIDE SEQUENCE</scope>
    <source>
        <strain evidence="1">CL356</strain>
    </source>
</reference>
<evidence type="ECO:0000313" key="2">
    <source>
        <dbReference type="Proteomes" id="UP000789525"/>
    </source>
</evidence>
<dbReference type="Proteomes" id="UP000789525">
    <property type="component" value="Unassembled WGS sequence"/>
</dbReference>
<gene>
    <name evidence="1" type="ORF">ACOLOM_LOCUS280</name>
</gene>
<keyword evidence="2" id="KW-1185">Reference proteome</keyword>
<protein>
    <submittedName>
        <fullName evidence="1">9508_t:CDS:1</fullName>
    </submittedName>
</protein>
<comment type="caution">
    <text evidence="1">The sequence shown here is derived from an EMBL/GenBank/DDBJ whole genome shotgun (WGS) entry which is preliminary data.</text>
</comment>
<organism evidence="1 2">
    <name type="scientific">Acaulospora colombiana</name>
    <dbReference type="NCBI Taxonomy" id="27376"/>
    <lineage>
        <taxon>Eukaryota</taxon>
        <taxon>Fungi</taxon>
        <taxon>Fungi incertae sedis</taxon>
        <taxon>Mucoromycota</taxon>
        <taxon>Glomeromycotina</taxon>
        <taxon>Glomeromycetes</taxon>
        <taxon>Diversisporales</taxon>
        <taxon>Acaulosporaceae</taxon>
        <taxon>Acaulospora</taxon>
    </lineage>
</organism>
<feature type="non-terminal residue" evidence="1">
    <location>
        <position position="1"/>
    </location>
</feature>
<proteinExistence type="predicted"/>
<dbReference type="EMBL" id="CAJVPT010000276">
    <property type="protein sequence ID" value="CAG8441846.1"/>
    <property type="molecule type" value="Genomic_DNA"/>
</dbReference>
<accession>A0ACA9JY74</accession>
<sequence length="808" mass="90285">LLPQDIVLELSWNDDNSNSHTAYAGWSGRSSNKPDVIEIDPQFGTAINLYDGQKILMGLYDTATEARTVSVEPCTVDDWEIVERRADYLEGHFIQQQRVVYPNQIVVLWINSNLTRLKIVEISPKSNCAKLSENSEIIVTPKPRKILNSILKSPETKDTSHVYCLRLLPAEFLSDGLIQSDANLLPPHRRKDSEEKSDNGDKNSASAALYVKVLENPNVILGHVVLCNSIMDSLDAEKFDIIRLSHPQSNPSQVSNITIHLISSPFQSTSLKHNNGVSLADVSEEDSFRNALMTSFKAWIERLSDSSEIVLTNRMKLSLKVNEINIVVTFGGNENASQNDVHHGRIDSSDEFTILMKRQLLNVEIEIGENVSMPDHKILKQPSVGSLPLLGGVEKLIRRLQDYTRYCIGKVSLRNSLSVPAQQQTSVHAFLITSHLFSEVAQLNSPTKSERCDILKAIMSSGPELAQKSVPHVDLLSVASDCEGYLAADLKVLVERAIHEGAIRQLQGNVDGSEFLLTQEDFHHARKGFVPFSLRDVKLHTSDVNWTDIGGLDETRKVLLETLEWPTKYASIFANCPLRLRSGGHDSTGVTDRVVNQMLTQMDGAEGLDGVYVLAATSRPDLIDPALLRPGRLDKSLFCNMPTSRERLEILMALSRKVDLGEDVDLNYYAKRCQGYSGADLQALLYNAHLEAIHETIDAEKSIEKVSSSEDSELQFTSFNMNSKKTITNFTAAERTQTMKRLSLIKKGFTQKEVIKTDYESQNFSQKKPKRCASTDITNLLLEEMEKCLAEFQVMKLARGLLYAKIKA</sequence>
<evidence type="ECO:0000313" key="1">
    <source>
        <dbReference type="EMBL" id="CAG8441846.1"/>
    </source>
</evidence>